<protein>
    <submittedName>
        <fullName evidence="1">Uncharacterized protein</fullName>
    </submittedName>
</protein>
<comment type="caution">
    <text evidence="1">The sequence shown here is derived from an EMBL/GenBank/DDBJ whole genome shotgun (WGS) entry which is preliminary data.</text>
</comment>
<reference evidence="1" key="1">
    <citation type="submission" date="2022-03" db="EMBL/GenBank/DDBJ databases">
        <title>Cryobacterium sp. nov. strain ZS14-85, isolated from Antarctic soil.</title>
        <authorList>
            <person name="Li J."/>
            <person name="Niu G."/>
        </authorList>
    </citation>
    <scope>NUCLEOTIDE SEQUENCE</scope>
    <source>
        <strain evidence="1">ZS14-85</strain>
    </source>
</reference>
<dbReference type="AlphaFoldDB" id="A0AA41UFT0"/>
<dbReference type="EMBL" id="JALGAR010000002">
    <property type="protein sequence ID" value="MCI4658280.1"/>
    <property type="molecule type" value="Genomic_DNA"/>
</dbReference>
<keyword evidence="2" id="KW-1185">Reference proteome</keyword>
<evidence type="ECO:0000313" key="1">
    <source>
        <dbReference type="EMBL" id="MCI4658280.1"/>
    </source>
</evidence>
<dbReference type="Proteomes" id="UP001165341">
    <property type="component" value="Unassembled WGS sequence"/>
</dbReference>
<organism evidence="1 2">
    <name type="scientific">Cryobacterium zhongshanensis</name>
    <dbReference type="NCBI Taxonomy" id="2928153"/>
    <lineage>
        <taxon>Bacteria</taxon>
        <taxon>Bacillati</taxon>
        <taxon>Actinomycetota</taxon>
        <taxon>Actinomycetes</taxon>
        <taxon>Micrococcales</taxon>
        <taxon>Microbacteriaceae</taxon>
        <taxon>Cryobacterium</taxon>
    </lineage>
</organism>
<accession>A0AA41UFT0</accession>
<dbReference type="RefSeq" id="WP_243012032.1">
    <property type="nucleotide sequence ID" value="NZ_JALGAR010000002.1"/>
</dbReference>
<sequence length="230" mass="25937">MVQVTERDLAMVDWLGIVRLAEVDAIRWALGAMLGSAEPISTRKAQHWVMRMVEAGLVDRARPTFQSASIVWATHDAVGRQPPNLFRQTTRHEVAVASVSSRYLALGFAWQRDRRPVGMFDHQADGVATRDGQAELVEVELTAKSAPRYKQIHENHARRLTQEGMSKVVYFCTADAYRVVSREADRFIFRTERPRLVSTIAFDKRGHWIGSQSDLVTPVQSTPGVPEIAR</sequence>
<name>A0AA41UFT0_9MICO</name>
<gene>
    <name evidence="1" type="ORF">MQH31_10730</name>
</gene>
<evidence type="ECO:0000313" key="2">
    <source>
        <dbReference type="Proteomes" id="UP001165341"/>
    </source>
</evidence>
<proteinExistence type="predicted"/>